<dbReference type="EMBL" id="CR936257">
    <property type="protein sequence ID" value="CAI49705.1"/>
    <property type="molecule type" value="Genomic_DNA"/>
</dbReference>
<dbReference type="STRING" id="348780.NP_3228A"/>
<gene>
    <name evidence="2" type="ordered locus">NP_3228A</name>
</gene>
<evidence type="ECO:0000256" key="1">
    <source>
        <dbReference type="SAM" id="MobiDB-lite"/>
    </source>
</evidence>
<feature type="region of interest" description="Disordered" evidence="1">
    <location>
        <begin position="1"/>
        <end position="27"/>
    </location>
</feature>
<dbReference type="eggNOG" id="arCOG04653">
    <property type="taxonomic scope" value="Archaea"/>
</dbReference>
<sequence>MSNGDDESTEDAPDEAASDGEDPDISIEEFETRLDDIEAALEDASTEDDLDAVEADADDVEADLETVEFPVPEPDDEDEEPDDPKEPLVDRLSDIRDGIEDQRGPYGDDVASDANGAAGQIRSTRWTRDGRPAVKAAVETFLDAAGEQLDTDFEAGDDIDAFADAVETVAETAADGRLDADDDAETIAALLDAVDDLESDLDDAEEWSDLEVAEQLRREGFYDRLTAENRRDFPPELNVVRIAEAENDPERILMAFEQLDSDFMQENCIDALSRLGPEAAFEEMNQLAQRREVGAIEVLGKIGDERAVETLSDFVDSGNPPLQKATIRALGEIGSQEATQPLANALADEEPMVRSMAARGLGLIGDTRAIAPLEDVLGDDDEPPEVRASAAWALVQIGTERALEAAAAYDDDRVYTVQLEAEKAREATA</sequence>
<feature type="compositionally biased region" description="Basic and acidic residues" evidence="1">
    <location>
        <begin position="84"/>
        <end position="103"/>
    </location>
</feature>
<evidence type="ECO:0000313" key="2">
    <source>
        <dbReference type="EMBL" id="CAI49705.1"/>
    </source>
</evidence>
<evidence type="ECO:0000313" key="3">
    <source>
        <dbReference type="Proteomes" id="UP000002698"/>
    </source>
</evidence>
<dbReference type="SUPFAM" id="SSF48371">
    <property type="entry name" value="ARM repeat"/>
    <property type="match status" value="1"/>
</dbReference>
<feature type="compositionally biased region" description="Acidic residues" evidence="1">
    <location>
        <begin position="73"/>
        <end position="83"/>
    </location>
</feature>
<dbReference type="GeneID" id="3701692"/>
<dbReference type="SMART" id="SM00567">
    <property type="entry name" value="EZ_HEAT"/>
    <property type="match status" value="4"/>
</dbReference>
<dbReference type="RefSeq" id="WP_011323327.1">
    <property type="nucleotide sequence ID" value="NC_007426.1"/>
</dbReference>
<dbReference type="EnsemblBacteria" id="CAI49705">
    <property type="protein sequence ID" value="CAI49705"/>
    <property type="gene ID" value="NP_3228A"/>
</dbReference>
<reference evidence="2 3" key="1">
    <citation type="journal article" date="2005" name="Genome Res.">
        <title>Living with two extremes: conclusions from the genome sequence of Natronomonas pharaonis.</title>
        <authorList>
            <person name="Falb M."/>
            <person name="Pfeiffer F."/>
            <person name="Palm P."/>
            <person name="Rodewald K."/>
            <person name="Hickmann V."/>
            <person name="Tittor J."/>
            <person name="Oesterhelt D."/>
        </authorList>
    </citation>
    <scope>NUCLEOTIDE SEQUENCE [LARGE SCALE GENOMIC DNA]</scope>
    <source>
        <strain evidence="3">ATCC 35678 / DSM 2160 / CIP 103997 / JCM 8858 / NBRC 14720 / NCIMB 2260 / Gabara</strain>
    </source>
</reference>
<dbReference type="GO" id="GO:0016491">
    <property type="term" value="F:oxidoreductase activity"/>
    <property type="evidence" value="ECO:0007669"/>
    <property type="project" value="TreeGrafter"/>
</dbReference>
<protein>
    <submittedName>
        <fullName evidence="2">HEAT-PBS family protein</fullName>
    </submittedName>
</protein>
<dbReference type="Pfam" id="PF03130">
    <property type="entry name" value="HEAT_PBS"/>
    <property type="match status" value="1"/>
</dbReference>
<dbReference type="Proteomes" id="UP000002698">
    <property type="component" value="Chromosome"/>
</dbReference>
<dbReference type="KEGG" id="nph:NP_3228A"/>
<keyword evidence="3" id="KW-1185">Reference proteome</keyword>
<feature type="region of interest" description="Disordered" evidence="1">
    <location>
        <begin position="40"/>
        <end position="125"/>
    </location>
</feature>
<accession>A0A1U7EX60</accession>
<dbReference type="HOGENOM" id="CLU_661582_0_0_2"/>
<dbReference type="Pfam" id="PF13646">
    <property type="entry name" value="HEAT_2"/>
    <property type="match status" value="1"/>
</dbReference>
<dbReference type="InterPro" id="IPR011989">
    <property type="entry name" value="ARM-like"/>
</dbReference>
<dbReference type="Gene3D" id="1.25.10.10">
    <property type="entry name" value="Leucine-rich Repeat Variant"/>
    <property type="match status" value="1"/>
</dbReference>
<dbReference type="PANTHER" id="PTHR12697:SF5">
    <property type="entry name" value="DEOXYHYPUSINE HYDROXYLASE"/>
    <property type="match status" value="1"/>
</dbReference>
<dbReference type="InterPro" id="IPR004155">
    <property type="entry name" value="PBS_lyase_HEAT"/>
</dbReference>
<dbReference type="PANTHER" id="PTHR12697">
    <property type="entry name" value="PBS LYASE HEAT-LIKE PROTEIN"/>
    <property type="match status" value="1"/>
</dbReference>
<dbReference type="AlphaFoldDB" id="A0A1U7EX60"/>
<name>A0A1U7EX60_NATPD</name>
<dbReference type="OrthoDB" id="293146at2157"/>
<dbReference type="InterPro" id="IPR016024">
    <property type="entry name" value="ARM-type_fold"/>
</dbReference>
<feature type="compositionally biased region" description="Acidic residues" evidence="1">
    <location>
        <begin position="40"/>
        <end position="66"/>
    </location>
</feature>
<proteinExistence type="predicted"/>
<organism evidence="2 3">
    <name type="scientific">Natronomonas pharaonis (strain ATCC 35678 / DSM 2160 / CIP 103997 / JCM 8858 / NBRC 14720 / NCIMB 2260 / Gabara)</name>
    <name type="common">Halobacterium pharaonis</name>
    <dbReference type="NCBI Taxonomy" id="348780"/>
    <lineage>
        <taxon>Archaea</taxon>
        <taxon>Methanobacteriati</taxon>
        <taxon>Methanobacteriota</taxon>
        <taxon>Stenosarchaea group</taxon>
        <taxon>Halobacteria</taxon>
        <taxon>Halobacteriales</taxon>
        <taxon>Natronomonadaceae</taxon>
        <taxon>Natronomonas</taxon>
    </lineage>
</organism>